<sequence length="63" mass="6807">MAMLNLFVSGFRQLRAQARDAGRGEASRLRRKVVRKEIGMAIVALGAMAMFLDAARGLSSLVA</sequence>
<accession>A0A132HEJ8</accession>
<organism evidence="1 2">
    <name type="scientific">Cupriavidus metallidurans</name>
    <dbReference type="NCBI Taxonomy" id="119219"/>
    <lineage>
        <taxon>Bacteria</taxon>
        <taxon>Pseudomonadati</taxon>
        <taxon>Pseudomonadota</taxon>
        <taxon>Betaproteobacteria</taxon>
        <taxon>Burkholderiales</taxon>
        <taxon>Burkholderiaceae</taxon>
        <taxon>Cupriavidus</taxon>
    </lineage>
</organism>
<evidence type="ECO:0000313" key="1">
    <source>
        <dbReference type="EMBL" id="QBP11009.1"/>
    </source>
</evidence>
<dbReference type="Proteomes" id="UP000253772">
    <property type="component" value="Chromosome c1"/>
</dbReference>
<gene>
    <name evidence="1" type="ORF">DDF84_015200</name>
</gene>
<dbReference type="OrthoDB" id="8967482at2"/>
<reference evidence="1 2" key="1">
    <citation type="submission" date="2019-03" db="EMBL/GenBank/DDBJ databases">
        <title>Comparative insights into the high quality Complete genome sequence of highly metal resistant Cupriavidus metallidurans strain BS1 isolated from a gold-copper mine.</title>
        <authorList>
            <person name="Mazhar H.S."/>
            <person name="Rensing C."/>
        </authorList>
    </citation>
    <scope>NUCLEOTIDE SEQUENCE [LARGE SCALE GENOMIC DNA]</scope>
    <source>
        <strain evidence="1 2">BS1</strain>
    </source>
</reference>
<protein>
    <submittedName>
        <fullName evidence="1">Uncharacterized protein</fullName>
    </submittedName>
</protein>
<proteinExistence type="predicted"/>
<dbReference type="EMBL" id="CP037900">
    <property type="protein sequence ID" value="QBP11009.1"/>
    <property type="molecule type" value="Genomic_DNA"/>
</dbReference>
<name>A0A132HEJ8_9BURK</name>
<evidence type="ECO:0000313" key="2">
    <source>
        <dbReference type="Proteomes" id="UP000253772"/>
    </source>
</evidence>
<dbReference type="AlphaFoldDB" id="A0A132HEJ8"/>
<dbReference type="RefSeq" id="WP_008641929.1">
    <property type="nucleotide sequence ID" value="NZ_CP026544.1"/>
</dbReference>